<evidence type="ECO:0000313" key="5">
    <source>
        <dbReference type="Proteomes" id="UP000638836"/>
    </source>
</evidence>
<dbReference type="InterPro" id="IPR050748">
    <property type="entry name" value="Glycosyltrans_8_dom-fam"/>
</dbReference>
<proteinExistence type="predicted"/>
<organism evidence="4 5">
    <name type="scientific">Carnobacterium inhibens</name>
    <dbReference type="NCBI Taxonomy" id="147709"/>
    <lineage>
        <taxon>Bacteria</taxon>
        <taxon>Bacillati</taxon>
        <taxon>Bacillota</taxon>
        <taxon>Bacilli</taxon>
        <taxon>Lactobacillales</taxon>
        <taxon>Carnobacteriaceae</taxon>
        <taxon>Carnobacterium</taxon>
    </lineage>
</organism>
<name>A0ABR7TAX6_9LACT</name>
<dbReference type="Gene3D" id="3.90.550.10">
    <property type="entry name" value="Spore Coat Polysaccharide Biosynthesis Protein SpsA, Chain A"/>
    <property type="match status" value="1"/>
</dbReference>
<reference evidence="4 5" key="1">
    <citation type="journal article" date="2020" name="Microorganisms">
        <title>New Insight into Antimicrobial Compounds from Food and Marine-Sourced Carnobacterium Species through Phenotype and Genome Analyses.</title>
        <authorList>
            <person name="Begrem S."/>
            <person name="Ivaniuk F."/>
            <person name="Gigout-Chevalier F."/>
            <person name="Kolypczuk L."/>
            <person name="Bonnetot S."/>
            <person name="Leroi F."/>
            <person name="Grovel O."/>
            <person name="Delbarre-Ladrat C."/>
            <person name="Passerini D."/>
        </authorList>
    </citation>
    <scope>NUCLEOTIDE SEQUENCE [LARGE SCALE GENOMIC DNA]</scope>
    <source>
        <strain evidence="4 5">MIP2551</strain>
    </source>
</reference>
<keyword evidence="5" id="KW-1185">Reference proteome</keyword>
<dbReference type="Proteomes" id="UP000638836">
    <property type="component" value="Unassembled WGS sequence"/>
</dbReference>
<evidence type="ECO:0000313" key="4">
    <source>
        <dbReference type="EMBL" id="MBC9824406.1"/>
    </source>
</evidence>
<dbReference type="PANTHER" id="PTHR13778:SF47">
    <property type="entry name" value="LIPOPOLYSACCHARIDE 1,3-GALACTOSYLTRANSFERASE"/>
    <property type="match status" value="1"/>
</dbReference>
<dbReference type="SUPFAM" id="SSF53448">
    <property type="entry name" value="Nucleotide-diphospho-sugar transferases"/>
    <property type="match status" value="1"/>
</dbReference>
<keyword evidence="3" id="KW-0479">Metal-binding</keyword>
<dbReference type="InterPro" id="IPR029044">
    <property type="entry name" value="Nucleotide-diphossugar_trans"/>
</dbReference>
<dbReference type="CDD" id="cd04194">
    <property type="entry name" value="GT8_A4GalT_like"/>
    <property type="match status" value="1"/>
</dbReference>
<protein>
    <submittedName>
        <fullName evidence="4">Glycosyltransferase family 8 protein</fullName>
    </submittedName>
</protein>
<accession>A0ABR7TAX6</accession>
<evidence type="ECO:0000256" key="3">
    <source>
        <dbReference type="ARBA" id="ARBA00022723"/>
    </source>
</evidence>
<comment type="caution">
    <text evidence="4">The sequence shown here is derived from an EMBL/GenBank/DDBJ whole genome shotgun (WGS) entry which is preliminary data.</text>
</comment>
<dbReference type="PANTHER" id="PTHR13778">
    <property type="entry name" value="GLYCOSYLTRANSFERASE 8 DOMAIN-CONTAINING PROTEIN"/>
    <property type="match status" value="1"/>
</dbReference>
<dbReference type="EMBL" id="WNJQ01000001">
    <property type="protein sequence ID" value="MBC9824406.1"/>
    <property type="molecule type" value="Genomic_DNA"/>
</dbReference>
<evidence type="ECO:0000256" key="2">
    <source>
        <dbReference type="ARBA" id="ARBA00022679"/>
    </source>
</evidence>
<dbReference type="Pfam" id="PF01501">
    <property type="entry name" value="Glyco_transf_8"/>
    <property type="match status" value="1"/>
</dbReference>
<dbReference type="RefSeq" id="WP_034537369.1">
    <property type="nucleotide sequence ID" value="NZ_JBELZU010000005.1"/>
</dbReference>
<keyword evidence="2" id="KW-0808">Transferase</keyword>
<keyword evidence="1" id="KW-0328">Glycosyltransferase</keyword>
<sequence length="288" mass="33234">MGEKKLIPIVSAADNNYAPYLGVTLKTILDHLNSEYDVAFYIIDDHISTESKNKLKQVISNHTAHTATLDYLEVDSELYANVMESDHITQTAYYRISLPDLLEDKHYKKVLYIDSDVLVLDDVSKLYETNIGDKVVGAVVDPGQAVVHPRLGIETEDYYFNSGLMIIDLDNWRKAQITEKTLAFLENQMDKIIYHDQDALNGTLYEKWYALHPKWNAQTSLVFERHQPPNDEYAKWYKEAVSQPSIVHFTGHDKPWNSDEFHPYTDQYLKELSQTPFRDTAVKQNAVN</sequence>
<evidence type="ECO:0000256" key="1">
    <source>
        <dbReference type="ARBA" id="ARBA00022676"/>
    </source>
</evidence>
<dbReference type="InterPro" id="IPR002495">
    <property type="entry name" value="Glyco_trans_8"/>
</dbReference>
<gene>
    <name evidence="4" type="ORF">GLO26_01000</name>
</gene>